<dbReference type="KEGG" id="bbae:FRD01_21685"/>
<dbReference type="InterPro" id="IPR016047">
    <property type="entry name" value="M23ase_b-sheet_dom"/>
</dbReference>
<keyword evidence="4" id="KW-1185">Reference proteome</keyword>
<dbReference type="PANTHER" id="PTHR21666:SF270">
    <property type="entry name" value="MUREIN HYDROLASE ACTIVATOR ENVC"/>
    <property type="match status" value="1"/>
</dbReference>
<dbReference type="Gene3D" id="2.70.70.10">
    <property type="entry name" value="Glucose Permease (Domain IIA)"/>
    <property type="match status" value="1"/>
</dbReference>
<organism evidence="3 4">
    <name type="scientific">Microvenator marinus</name>
    <dbReference type="NCBI Taxonomy" id="2600177"/>
    <lineage>
        <taxon>Bacteria</taxon>
        <taxon>Deltaproteobacteria</taxon>
        <taxon>Bradymonadales</taxon>
        <taxon>Microvenatoraceae</taxon>
        <taxon>Microvenator</taxon>
    </lineage>
</organism>
<dbReference type="CDD" id="cd12797">
    <property type="entry name" value="M23_peptidase"/>
    <property type="match status" value="1"/>
</dbReference>
<name>A0A5B8XW28_9DELT</name>
<dbReference type="InterPro" id="IPR050570">
    <property type="entry name" value="Cell_wall_metabolism_enzyme"/>
</dbReference>
<feature type="domain" description="M23ase beta-sheet core" evidence="2">
    <location>
        <begin position="90"/>
        <end position="185"/>
    </location>
</feature>
<dbReference type="Proteomes" id="UP000321595">
    <property type="component" value="Chromosome"/>
</dbReference>
<keyword evidence="1" id="KW-0732">Signal</keyword>
<gene>
    <name evidence="3" type="ORF">FRD01_21685</name>
</gene>
<sequence length="337" mass="37127">MSKISWKIWRTRCVRKTLACLGVIAWLGFSSCATQPGTPVCLAGATLDEGGQCVAQRAAVHYLPFREGYKTFVSQAFHGAQTHKGYDAFSVDFECEEGDPIVASRSGRVWDVREDSNHGCPDPVCGKDSNYVVIDHGDGTYSSYHHLRYLGAMVERGEEVCAGQVIGMCGSTGYATAPHLHFTLSDRVRTLPLRFVEGYHQKGNGVPIAKTQYVSENKLRSQCSVGQWSELGRGAFLHQGIELDRGVPLVLKPGSRTILSGRFFGDQPKIAVHRRSADSGTWISECVDKGPNGEFSVIIDWPALRFPSGRYRMMMTGADSACYEASWAWSYDVQVLP</sequence>
<evidence type="ECO:0000313" key="4">
    <source>
        <dbReference type="Proteomes" id="UP000321595"/>
    </source>
</evidence>
<dbReference type="GO" id="GO:0004222">
    <property type="term" value="F:metalloendopeptidase activity"/>
    <property type="evidence" value="ECO:0007669"/>
    <property type="project" value="TreeGrafter"/>
</dbReference>
<dbReference type="Pfam" id="PF01551">
    <property type="entry name" value="Peptidase_M23"/>
    <property type="match status" value="1"/>
</dbReference>
<dbReference type="PROSITE" id="PS51257">
    <property type="entry name" value="PROKAR_LIPOPROTEIN"/>
    <property type="match status" value="1"/>
</dbReference>
<dbReference type="SUPFAM" id="SSF51261">
    <property type="entry name" value="Duplicated hybrid motif"/>
    <property type="match status" value="1"/>
</dbReference>
<dbReference type="EMBL" id="CP042467">
    <property type="protein sequence ID" value="QED29795.1"/>
    <property type="molecule type" value="Genomic_DNA"/>
</dbReference>
<dbReference type="AlphaFoldDB" id="A0A5B8XW28"/>
<dbReference type="PANTHER" id="PTHR21666">
    <property type="entry name" value="PEPTIDASE-RELATED"/>
    <property type="match status" value="1"/>
</dbReference>
<evidence type="ECO:0000313" key="3">
    <source>
        <dbReference type="EMBL" id="QED29795.1"/>
    </source>
</evidence>
<reference evidence="3 4" key="1">
    <citation type="submission" date="2019-08" db="EMBL/GenBank/DDBJ databases">
        <authorList>
            <person name="Liang Q."/>
        </authorList>
    </citation>
    <scope>NUCLEOTIDE SEQUENCE [LARGE SCALE GENOMIC DNA]</scope>
    <source>
        <strain evidence="3 4">V1718</strain>
    </source>
</reference>
<dbReference type="InterPro" id="IPR011055">
    <property type="entry name" value="Dup_hybrid_motif"/>
</dbReference>
<accession>A0A5B8XW28</accession>
<proteinExistence type="predicted"/>
<protein>
    <submittedName>
        <fullName evidence="3">M23 family metallopeptidase</fullName>
    </submittedName>
</protein>
<evidence type="ECO:0000259" key="2">
    <source>
        <dbReference type="Pfam" id="PF01551"/>
    </source>
</evidence>
<feature type="chain" id="PRO_5023081258" evidence="1">
    <location>
        <begin position="36"/>
        <end position="337"/>
    </location>
</feature>
<evidence type="ECO:0000256" key="1">
    <source>
        <dbReference type="SAM" id="SignalP"/>
    </source>
</evidence>
<feature type="signal peptide" evidence="1">
    <location>
        <begin position="1"/>
        <end position="35"/>
    </location>
</feature>
<dbReference type="OrthoDB" id="9815245at2"/>